<evidence type="ECO:0000313" key="1">
    <source>
        <dbReference type="EnsemblMetazoa" id="AATE015587-PA.1"/>
    </source>
</evidence>
<protein>
    <submittedName>
        <fullName evidence="1">Uncharacterized protein</fullName>
    </submittedName>
</protein>
<accession>A0A182JCM9</accession>
<dbReference type="VEuPathDB" id="VectorBase:AATE015587"/>
<proteinExistence type="predicted"/>
<dbReference type="EnsemblMetazoa" id="AATE015587-RA">
    <property type="protein sequence ID" value="AATE015587-PA.1"/>
    <property type="gene ID" value="AATE015587"/>
</dbReference>
<name>A0A182JCM9_ANOAO</name>
<organism evidence="1">
    <name type="scientific">Anopheles atroparvus</name>
    <name type="common">European mosquito</name>
    <dbReference type="NCBI Taxonomy" id="41427"/>
    <lineage>
        <taxon>Eukaryota</taxon>
        <taxon>Metazoa</taxon>
        <taxon>Ecdysozoa</taxon>
        <taxon>Arthropoda</taxon>
        <taxon>Hexapoda</taxon>
        <taxon>Insecta</taxon>
        <taxon>Pterygota</taxon>
        <taxon>Neoptera</taxon>
        <taxon>Endopterygota</taxon>
        <taxon>Diptera</taxon>
        <taxon>Nematocera</taxon>
        <taxon>Culicoidea</taxon>
        <taxon>Culicidae</taxon>
        <taxon>Anophelinae</taxon>
        <taxon>Anopheles</taxon>
    </lineage>
</organism>
<sequence length="161" mass="16916">MTVPGLRVVVVNRAAVVVTGAAVVVVAALVVTGAAVVVVAALVVTGAAVCGAINRHVGVTIGARKLVVEADRVHQLVRDGTDVHAVGRLEIDLIPAAVYLCLFGAEVTFVRLEKLNEARFHPNEPDSTKLEKRPCPVEARAQVNPAQLQQAISRSGLSSYR</sequence>
<dbReference type="AlphaFoldDB" id="A0A182JCM9"/>
<reference evidence="1" key="1">
    <citation type="submission" date="2022-08" db="UniProtKB">
        <authorList>
            <consortium name="EnsemblMetazoa"/>
        </authorList>
    </citation>
    <scope>IDENTIFICATION</scope>
    <source>
        <strain evidence="1">EBRO</strain>
    </source>
</reference>